<dbReference type="SUPFAM" id="SSF51182">
    <property type="entry name" value="RmlC-like cupins"/>
    <property type="match status" value="1"/>
</dbReference>
<evidence type="ECO:0000259" key="2">
    <source>
        <dbReference type="Pfam" id="PF07883"/>
    </source>
</evidence>
<reference evidence="3 4" key="1">
    <citation type="submission" date="2017-06" db="EMBL/GenBank/DDBJ databases">
        <authorList>
            <person name="Kim H.J."/>
            <person name="Triplett B.A."/>
        </authorList>
    </citation>
    <scope>NUCLEOTIDE SEQUENCE [LARGE SCALE GENOMIC DNA]</scope>
    <source>
        <strain evidence="3 4">DSM 18704</strain>
    </source>
</reference>
<sequence length="114" mass="12737">MSTIRSTANAEHYIWGKVCDGWHLVRTPELSIIQETMPPGAAEARHLHERARQFFYVLDGELTLEVAGEELRLKPEEGLEIAPGTPHQALNRSADPVRFMVTSQPPSHGDRVLA</sequence>
<dbReference type="PANTHER" id="PTHR35848:SF9">
    <property type="entry name" value="SLL1358 PROTEIN"/>
    <property type="match status" value="1"/>
</dbReference>
<proteinExistence type="predicted"/>
<dbReference type="InterPro" id="IPR013096">
    <property type="entry name" value="Cupin_2"/>
</dbReference>
<keyword evidence="4" id="KW-1185">Reference proteome</keyword>
<organism evidence="3 4">
    <name type="scientific">Granulicella rosea</name>
    <dbReference type="NCBI Taxonomy" id="474952"/>
    <lineage>
        <taxon>Bacteria</taxon>
        <taxon>Pseudomonadati</taxon>
        <taxon>Acidobacteriota</taxon>
        <taxon>Terriglobia</taxon>
        <taxon>Terriglobales</taxon>
        <taxon>Acidobacteriaceae</taxon>
        <taxon>Granulicella</taxon>
    </lineage>
</organism>
<name>A0A239LQS3_9BACT</name>
<dbReference type="InterPro" id="IPR051610">
    <property type="entry name" value="GPI/OXD"/>
</dbReference>
<dbReference type="AlphaFoldDB" id="A0A239LQS3"/>
<accession>A0A239LQS3</accession>
<dbReference type="PANTHER" id="PTHR35848">
    <property type="entry name" value="OXALATE-BINDING PROTEIN"/>
    <property type="match status" value="1"/>
</dbReference>
<evidence type="ECO:0000256" key="1">
    <source>
        <dbReference type="ARBA" id="ARBA00022723"/>
    </source>
</evidence>
<dbReference type="Pfam" id="PF07883">
    <property type="entry name" value="Cupin_2"/>
    <property type="match status" value="1"/>
</dbReference>
<keyword evidence="1" id="KW-0479">Metal-binding</keyword>
<dbReference type="Proteomes" id="UP000198356">
    <property type="component" value="Unassembled WGS sequence"/>
</dbReference>
<keyword evidence="3" id="KW-0413">Isomerase</keyword>
<gene>
    <name evidence="3" type="ORF">SAMN05421770_107203</name>
</gene>
<dbReference type="EMBL" id="FZOU01000007">
    <property type="protein sequence ID" value="SNT32640.1"/>
    <property type="molecule type" value="Genomic_DNA"/>
</dbReference>
<dbReference type="GO" id="GO:0016853">
    <property type="term" value="F:isomerase activity"/>
    <property type="evidence" value="ECO:0007669"/>
    <property type="project" value="UniProtKB-KW"/>
</dbReference>
<protein>
    <submittedName>
        <fullName evidence="3">Mannose-6-phosphate isomerase, cupin superfamily</fullName>
    </submittedName>
</protein>
<dbReference type="Gene3D" id="2.60.120.10">
    <property type="entry name" value="Jelly Rolls"/>
    <property type="match status" value="1"/>
</dbReference>
<dbReference type="RefSeq" id="WP_089409811.1">
    <property type="nucleotide sequence ID" value="NZ_FZOU01000007.1"/>
</dbReference>
<dbReference type="OrthoDB" id="9806121at2"/>
<dbReference type="GO" id="GO:0046872">
    <property type="term" value="F:metal ion binding"/>
    <property type="evidence" value="ECO:0007669"/>
    <property type="project" value="UniProtKB-KW"/>
</dbReference>
<feature type="domain" description="Cupin type-2" evidence="2">
    <location>
        <begin position="35"/>
        <end position="101"/>
    </location>
</feature>
<evidence type="ECO:0000313" key="4">
    <source>
        <dbReference type="Proteomes" id="UP000198356"/>
    </source>
</evidence>
<dbReference type="InterPro" id="IPR014710">
    <property type="entry name" value="RmlC-like_jellyroll"/>
</dbReference>
<evidence type="ECO:0000313" key="3">
    <source>
        <dbReference type="EMBL" id="SNT32640.1"/>
    </source>
</evidence>
<dbReference type="InterPro" id="IPR011051">
    <property type="entry name" value="RmlC_Cupin_sf"/>
</dbReference>